<accession>A0A7W2JUW1</accession>
<evidence type="ECO:0000313" key="2">
    <source>
        <dbReference type="Proteomes" id="UP000541770"/>
    </source>
</evidence>
<name>A0A7W2JUW1_9PSED</name>
<evidence type="ECO:0008006" key="3">
    <source>
        <dbReference type="Google" id="ProtNLM"/>
    </source>
</evidence>
<proteinExistence type="predicted"/>
<dbReference type="GO" id="GO:0003677">
    <property type="term" value="F:DNA binding"/>
    <property type="evidence" value="ECO:0007669"/>
    <property type="project" value="InterPro"/>
</dbReference>
<dbReference type="EMBL" id="JACGDE010000007">
    <property type="protein sequence ID" value="MBA6065530.1"/>
    <property type="molecule type" value="Genomic_DNA"/>
</dbReference>
<comment type="caution">
    <text evidence="1">The sequence shown here is derived from an EMBL/GenBank/DDBJ whole genome shotgun (WGS) entry which is preliminary data.</text>
</comment>
<dbReference type="InterPro" id="IPR000655">
    <property type="entry name" value="Cro-like"/>
</dbReference>
<organism evidence="1 2">
    <name type="scientific">Pseudomonas mosselii</name>
    <dbReference type="NCBI Taxonomy" id="78327"/>
    <lineage>
        <taxon>Bacteria</taxon>
        <taxon>Pseudomonadati</taxon>
        <taxon>Pseudomonadota</taxon>
        <taxon>Gammaproteobacteria</taxon>
        <taxon>Pseudomonadales</taxon>
        <taxon>Pseudomonadaceae</taxon>
        <taxon>Pseudomonas</taxon>
    </lineage>
</organism>
<dbReference type="Pfam" id="PF09048">
    <property type="entry name" value="Cro"/>
    <property type="match status" value="1"/>
</dbReference>
<dbReference type="AlphaFoldDB" id="A0A7W2JUW1"/>
<dbReference type="Proteomes" id="UP000541770">
    <property type="component" value="Unassembled WGS sequence"/>
</dbReference>
<protein>
    <recommendedName>
        <fullName evidence="3">Cro/Cl family transcriptional regulator</fullName>
    </recommendedName>
</protein>
<dbReference type="GO" id="GO:0006355">
    <property type="term" value="P:regulation of DNA-templated transcription"/>
    <property type="evidence" value="ECO:0007669"/>
    <property type="project" value="InterPro"/>
</dbReference>
<dbReference type="InterPro" id="IPR010982">
    <property type="entry name" value="Lambda_DNA-bd_dom_sf"/>
</dbReference>
<dbReference type="InterPro" id="IPR038202">
    <property type="entry name" value="Cro_sf"/>
</dbReference>
<dbReference type="Gene3D" id="3.30.240.10">
    <property type="entry name" value="CRO Repressor"/>
    <property type="match status" value="1"/>
</dbReference>
<sequence>MISENCGVADSIRLPLDEFARGRQDAAAKDLGVRQAAISKALRVGRTIFVTRHADGSCSAFEERPFPSQRVGGAA</sequence>
<reference evidence="1 2" key="1">
    <citation type="submission" date="2020-07" db="EMBL/GenBank/DDBJ databases">
        <title>Diversity of carbapenemase encoding genes among Pseudomonas putida group clinical isolates in a tertiary Brazilian hospital.</title>
        <authorList>
            <person name="Alberto-Lei F."/>
            <person name="Nodari C.S."/>
            <person name="Streling A.P."/>
            <person name="Paulino J.T."/>
            <person name="Bessa-Neto F.O."/>
            <person name="Cayo R."/>
            <person name="Gales A.C."/>
        </authorList>
    </citation>
    <scope>NUCLEOTIDE SEQUENCE [LARGE SCALE GENOMIC DNA]</scope>
    <source>
        <strain evidence="1 2">14802</strain>
    </source>
</reference>
<evidence type="ECO:0000313" key="1">
    <source>
        <dbReference type="EMBL" id="MBA6065530.1"/>
    </source>
</evidence>
<dbReference type="SUPFAM" id="SSF47413">
    <property type="entry name" value="lambda repressor-like DNA-binding domains"/>
    <property type="match status" value="1"/>
</dbReference>
<gene>
    <name evidence="1" type="ORF">H4C75_12225</name>
</gene>